<accession>A0A0A9EJZ5</accession>
<reference evidence="2" key="2">
    <citation type="journal article" date="2015" name="Data Brief">
        <title>Shoot transcriptome of the giant reed, Arundo donax.</title>
        <authorList>
            <person name="Barrero R.A."/>
            <person name="Guerrero F.D."/>
            <person name="Moolhuijzen P."/>
            <person name="Goolsby J.A."/>
            <person name="Tidwell J."/>
            <person name="Bellgard S.E."/>
            <person name="Bellgard M.I."/>
        </authorList>
    </citation>
    <scope>NUCLEOTIDE SEQUENCE</scope>
    <source>
        <tissue evidence="2">Shoot tissue taken approximately 20 cm above the soil surface</tissue>
    </source>
</reference>
<protein>
    <submittedName>
        <fullName evidence="2">Uncharacterized protein</fullName>
    </submittedName>
</protein>
<feature type="compositionally biased region" description="Basic and acidic residues" evidence="1">
    <location>
        <begin position="56"/>
        <end position="66"/>
    </location>
</feature>
<feature type="region of interest" description="Disordered" evidence="1">
    <location>
        <begin position="46"/>
        <end position="81"/>
    </location>
</feature>
<dbReference type="AlphaFoldDB" id="A0A0A9EJZ5"/>
<proteinExistence type="predicted"/>
<dbReference type="EMBL" id="GBRH01198557">
    <property type="protein sequence ID" value="JAD99338.1"/>
    <property type="molecule type" value="Transcribed_RNA"/>
</dbReference>
<organism evidence="2">
    <name type="scientific">Arundo donax</name>
    <name type="common">Giant reed</name>
    <name type="synonym">Donax arundinaceus</name>
    <dbReference type="NCBI Taxonomy" id="35708"/>
    <lineage>
        <taxon>Eukaryota</taxon>
        <taxon>Viridiplantae</taxon>
        <taxon>Streptophyta</taxon>
        <taxon>Embryophyta</taxon>
        <taxon>Tracheophyta</taxon>
        <taxon>Spermatophyta</taxon>
        <taxon>Magnoliopsida</taxon>
        <taxon>Liliopsida</taxon>
        <taxon>Poales</taxon>
        <taxon>Poaceae</taxon>
        <taxon>PACMAD clade</taxon>
        <taxon>Arundinoideae</taxon>
        <taxon>Arundineae</taxon>
        <taxon>Arundo</taxon>
    </lineage>
</organism>
<feature type="compositionally biased region" description="Basic residues" evidence="1">
    <location>
        <begin position="67"/>
        <end position="81"/>
    </location>
</feature>
<name>A0A0A9EJZ5_ARUDO</name>
<sequence>MEAKSMSGRSELDRGHRLSIRDLRIAISMQETLGVSEKAEQTLTVALPPPPAVDAVEQRAEDDGHQHSHHYPHRVRARAVP</sequence>
<evidence type="ECO:0000313" key="2">
    <source>
        <dbReference type="EMBL" id="JAD99338.1"/>
    </source>
</evidence>
<reference evidence="2" key="1">
    <citation type="submission" date="2014-09" db="EMBL/GenBank/DDBJ databases">
        <authorList>
            <person name="Magalhaes I.L.F."/>
            <person name="Oliveira U."/>
            <person name="Santos F.R."/>
            <person name="Vidigal T.H.D.A."/>
            <person name="Brescovit A.D."/>
            <person name="Santos A.J."/>
        </authorList>
    </citation>
    <scope>NUCLEOTIDE SEQUENCE</scope>
    <source>
        <tissue evidence="2">Shoot tissue taken approximately 20 cm above the soil surface</tissue>
    </source>
</reference>
<evidence type="ECO:0000256" key="1">
    <source>
        <dbReference type="SAM" id="MobiDB-lite"/>
    </source>
</evidence>